<evidence type="ECO:0000313" key="1">
    <source>
        <dbReference type="EMBL" id="ETO11722.1"/>
    </source>
</evidence>
<evidence type="ECO:0008006" key="3">
    <source>
        <dbReference type="Google" id="ProtNLM"/>
    </source>
</evidence>
<dbReference type="AlphaFoldDB" id="X6ME64"/>
<sequence>MQSDVNSSKLNALRTKKKYVKYAAKEHETSEKLIASVKKGLASTAKNLLCERNKGAEERKPSHTVVLMDATGSMQHLLQKAKNAVCTMFDRISTILKDKELPPDCFEMQFMVYRNYNASEDMILQASPWESKPDNLRKFMETVRADYGLGNEAIEIGLACVNTEAGKEDVSQVILIGDMPPNKRQEVDKKRQIKGEHCWKGTKFSIPTYYKKELDLLKQSNITVHAFYVGEKAKRHFEAIARTSGGKCAELQINSDQGSEQLIDIVSTTILKHAGRSREPNLLRNYMFDDYFRASERSSILKRFESKWSITWIKLICFQIQAIKFNYYKQSKFSYHFKHLKTKNSYSNFYFFSSQ</sequence>
<proteinExistence type="predicted"/>
<dbReference type="Proteomes" id="UP000023152">
    <property type="component" value="Unassembled WGS sequence"/>
</dbReference>
<accession>X6ME64</accession>
<organism evidence="1 2">
    <name type="scientific">Reticulomyxa filosa</name>
    <dbReference type="NCBI Taxonomy" id="46433"/>
    <lineage>
        <taxon>Eukaryota</taxon>
        <taxon>Sar</taxon>
        <taxon>Rhizaria</taxon>
        <taxon>Retaria</taxon>
        <taxon>Foraminifera</taxon>
        <taxon>Monothalamids</taxon>
        <taxon>Reticulomyxidae</taxon>
        <taxon>Reticulomyxa</taxon>
    </lineage>
</organism>
<dbReference type="InterPro" id="IPR036465">
    <property type="entry name" value="vWFA_dom_sf"/>
</dbReference>
<name>X6ME64_RETFI</name>
<reference evidence="1 2" key="1">
    <citation type="journal article" date="2013" name="Curr. Biol.">
        <title>The Genome of the Foraminiferan Reticulomyxa filosa.</title>
        <authorList>
            <person name="Glockner G."/>
            <person name="Hulsmann N."/>
            <person name="Schleicher M."/>
            <person name="Noegel A.A."/>
            <person name="Eichinger L."/>
            <person name="Gallinger C."/>
            <person name="Pawlowski J."/>
            <person name="Sierra R."/>
            <person name="Euteneuer U."/>
            <person name="Pillet L."/>
            <person name="Moustafa A."/>
            <person name="Platzer M."/>
            <person name="Groth M."/>
            <person name="Szafranski K."/>
            <person name="Schliwa M."/>
        </authorList>
    </citation>
    <scope>NUCLEOTIDE SEQUENCE [LARGE SCALE GENOMIC DNA]</scope>
</reference>
<dbReference type="Gene3D" id="3.40.50.410">
    <property type="entry name" value="von Willebrand factor, type A domain"/>
    <property type="match status" value="1"/>
</dbReference>
<dbReference type="EMBL" id="ASPP01022115">
    <property type="protein sequence ID" value="ETO11722.1"/>
    <property type="molecule type" value="Genomic_DNA"/>
</dbReference>
<protein>
    <recommendedName>
        <fullName evidence="3">VWFA domain-containing protein</fullName>
    </recommendedName>
</protein>
<keyword evidence="2" id="KW-1185">Reference proteome</keyword>
<evidence type="ECO:0000313" key="2">
    <source>
        <dbReference type="Proteomes" id="UP000023152"/>
    </source>
</evidence>
<comment type="caution">
    <text evidence="1">The sequence shown here is derived from an EMBL/GenBank/DDBJ whole genome shotgun (WGS) entry which is preliminary data.</text>
</comment>
<gene>
    <name evidence="1" type="ORF">RFI_25649</name>
</gene>
<dbReference type="SUPFAM" id="SSF53300">
    <property type="entry name" value="vWA-like"/>
    <property type="match status" value="1"/>
</dbReference>